<name>A0A852UZN5_9ACTN</name>
<organism evidence="3 4">
    <name type="scientific">Streptosporangium sandarakinum</name>
    <dbReference type="NCBI Taxonomy" id="1260955"/>
    <lineage>
        <taxon>Bacteria</taxon>
        <taxon>Bacillati</taxon>
        <taxon>Actinomycetota</taxon>
        <taxon>Actinomycetes</taxon>
        <taxon>Streptosporangiales</taxon>
        <taxon>Streptosporangiaceae</taxon>
        <taxon>Streptosporangium</taxon>
    </lineage>
</organism>
<dbReference type="AlphaFoldDB" id="A0A852UZN5"/>
<feature type="signal peptide" evidence="2">
    <location>
        <begin position="1"/>
        <end position="24"/>
    </location>
</feature>
<dbReference type="EMBL" id="JACCCO010000001">
    <property type="protein sequence ID" value="NYF39035.1"/>
    <property type="molecule type" value="Genomic_DNA"/>
</dbReference>
<reference evidence="3 4" key="1">
    <citation type="submission" date="2020-07" db="EMBL/GenBank/DDBJ databases">
        <title>Sequencing the genomes of 1000 actinobacteria strains.</title>
        <authorList>
            <person name="Klenk H.-P."/>
        </authorList>
    </citation>
    <scope>NUCLEOTIDE SEQUENCE [LARGE SCALE GENOMIC DNA]</scope>
    <source>
        <strain evidence="3 4">DSM 45763</strain>
    </source>
</reference>
<accession>A0A852UZN5</accession>
<evidence type="ECO:0000256" key="1">
    <source>
        <dbReference type="SAM" id="MobiDB-lite"/>
    </source>
</evidence>
<protein>
    <submittedName>
        <fullName evidence="3">Uncharacterized protein</fullName>
    </submittedName>
</protein>
<feature type="region of interest" description="Disordered" evidence="1">
    <location>
        <begin position="25"/>
        <end position="89"/>
    </location>
</feature>
<evidence type="ECO:0000313" key="4">
    <source>
        <dbReference type="Proteomes" id="UP000576393"/>
    </source>
</evidence>
<feature type="compositionally biased region" description="Low complexity" evidence="1">
    <location>
        <begin position="37"/>
        <end position="53"/>
    </location>
</feature>
<keyword evidence="4" id="KW-1185">Reference proteome</keyword>
<dbReference type="RefSeq" id="WP_179818704.1">
    <property type="nucleotide sequence ID" value="NZ_JACCCO010000001.1"/>
</dbReference>
<evidence type="ECO:0000256" key="2">
    <source>
        <dbReference type="SAM" id="SignalP"/>
    </source>
</evidence>
<dbReference type="Proteomes" id="UP000576393">
    <property type="component" value="Unassembled WGS sequence"/>
</dbReference>
<sequence>MSGSLTMPRVLLLAVLAAGLSACSADGGAAAPPPSPAVSSPAPAESTPAGEPSVSAVPTFPDEPSDGSAEPTADPDVAARDDEADDAEQAVYLLGNLGMNPAQPDTLDVLTGAGDTQSVPLSPHAPVLDQRGRICDKGKVPHRCTVDQLRKALGARKEVRAKVTLRKGTAVLVEEVTEN</sequence>
<proteinExistence type="predicted"/>
<comment type="caution">
    <text evidence="3">The sequence shown here is derived from an EMBL/GenBank/DDBJ whole genome shotgun (WGS) entry which is preliminary data.</text>
</comment>
<feature type="chain" id="PRO_5039062265" evidence="2">
    <location>
        <begin position="25"/>
        <end position="179"/>
    </location>
</feature>
<feature type="region of interest" description="Disordered" evidence="1">
    <location>
        <begin position="105"/>
        <end position="126"/>
    </location>
</feature>
<keyword evidence="2" id="KW-0732">Signal</keyword>
<gene>
    <name evidence="3" type="ORF">HDA43_001194</name>
</gene>
<evidence type="ECO:0000313" key="3">
    <source>
        <dbReference type="EMBL" id="NYF39035.1"/>
    </source>
</evidence>